<proteinExistence type="predicted"/>
<dbReference type="InterPro" id="IPR052732">
    <property type="entry name" value="Cell-binding_unc_protein"/>
</dbReference>
<reference evidence="1" key="1">
    <citation type="journal article" date="2012" name="J. Microbiol. Biotechnol.">
        <title>Ramlibacter ginsenosidimutans sp. nov., with ginsenoside-converting activity.</title>
        <authorList>
            <person name="Wang L."/>
            <person name="An D.S."/>
            <person name="Kim S.G."/>
            <person name="Jin F.X."/>
            <person name="Kim S.C."/>
            <person name="Lee S.T."/>
            <person name="Im W.T."/>
        </authorList>
    </citation>
    <scope>NUCLEOTIDE SEQUENCE</scope>
    <source>
        <strain evidence="1">KACC 17527</strain>
    </source>
</reference>
<dbReference type="Pfam" id="PF13671">
    <property type="entry name" value="AAA_33"/>
    <property type="match status" value="1"/>
</dbReference>
<dbReference type="SUPFAM" id="SSF56112">
    <property type="entry name" value="Protein kinase-like (PK-like)"/>
    <property type="match status" value="1"/>
</dbReference>
<reference evidence="1" key="2">
    <citation type="submission" date="2021-01" db="EMBL/GenBank/DDBJ databases">
        <authorList>
            <person name="Kang M."/>
        </authorList>
    </citation>
    <scope>NUCLEOTIDE SEQUENCE</scope>
    <source>
        <strain evidence="1">KACC 17527</strain>
    </source>
</reference>
<dbReference type="EMBL" id="JAEPWM010000001">
    <property type="protein sequence ID" value="MBK6005342.1"/>
    <property type="molecule type" value="Genomic_DNA"/>
</dbReference>
<name>A0A934WLQ3_9BURK</name>
<dbReference type="InterPro" id="IPR011009">
    <property type="entry name" value="Kinase-like_dom_sf"/>
</dbReference>
<protein>
    <submittedName>
        <fullName evidence="1">AAA family ATPase</fullName>
    </submittedName>
</protein>
<comment type="caution">
    <text evidence="1">The sequence shown here is derived from an EMBL/GenBank/DDBJ whole genome shotgun (WGS) entry which is preliminary data.</text>
</comment>
<accession>A0A934WLQ3</accession>
<evidence type="ECO:0000313" key="1">
    <source>
        <dbReference type="EMBL" id="MBK6005342.1"/>
    </source>
</evidence>
<dbReference type="AlphaFoldDB" id="A0A934WLQ3"/>
<dbReference type="SUPFAM" id="SSF52540">
    <property type="entry name" value="P-loop containing nucleoside triphosphate hydrolases"/>
    <property type="match status" value="1"/>
</dbReference>
<dbReference type="InterPro" id="IPR027417">
    <property type="entry name" value="P-loop_NTPase"/>
</dbReference>
<dbReference type="Proteomes" id="UP000630528">
    <property type="component" value="Unassembled WGS sequence"/>
</dbReference>
<dbReference type="RefSeq" id="WP_201166683.1">
    <property type="nucleotide sequence ID" value="NZ_JAEPWM010000001.1"/>
</dbReference>
<dbReference type="Gene3D" id="3.40.50.300">
    <property type="entry name" value="P-loop containing nucleotide triphosphate hydrolases"/>
    <property type="match status" value="1"/>
</dbReference>
<keyword evidence="2" id="KW-1185">Reference proteome</keyword>
<gene>
    <name evidence="1" type="ORF">JJB11_04485</name>
</gene>
<evidence type="ECO:0000313" key="2">
    <source>
        <dbReference type="Proteomes" id="UP000630528"/>
    </source>
</evidence>
<organism evidence="1 2">
    <name type="scientific">Ramlibacter ginsenosidimutans</name>
    <dbReference type="NCBI Taxonomy" id="502333"/>
    <lineage>
        <taxon>Bacteria</taxon>
        <taxon>Pseudomonadati</taxon>
        <taxon>Pseudomonadota</taxon>
        <taxon>Betaproteobacteria</taxon>
        <taxon>Burkholderiales</taxon>
        <taxon>Comamonadaceae</taxon>
        <taxon>Ramlibacter</taxon>
    </lineage>
</organism>
<dbReference type="PANTHER" id="PTHR43883:SF1">
    <property type="entry name" value="GLUCONOKINASE"/>
    <property type="match status" value="1"/>
</dbReference>
<sequence length="480" mass="52238">MSERSPPLVLSLARSLGAEIVETHISWILLAGGLAYKLKKPVRLPFVDYSILARRQHFCEEEVRLNRRLAPGLYLGVSCVTGTSDAPTLDGAGPVLDYAVRMKRFPAGALFSEQLQAGTLPAAAVDRFARILADFHAQAEPVAASLDPDGSLPLRRAQAALAGAQPLFDAGQVDALARWLATQWQALRGTWLARLAQGRVRDGHGDLHLANVVLVDGEVAAFDCIEFDPALRAVDPVDDAAFALMDFAARGRADLGWRFFNAWLERAGEYEGVALLRFQLVGRALVRAQVEHLRAAGSDDAQRYARAALDWVRAANPRLFVTTGLPGSGKTFASQALLERCGAVRVRSDVERKRTFGLDALADTRAHGVDAYTQDATRRTYERLLALARPALQAGFPVVLDAAFLRRDERAAARMLARELGVPFTILACEAPLEVLRARLRARKHDASEADEQVLDRLAAAAQPLEAEERREIGGACDGS</sequence>
<dbReference type="PANTHER" id="PTHR43883">
    <property type="entry name" value="SLR0207 PROTEIN"/>
    <property type="match status" value="1"/>
</dbReference>